<dbReference type="Proteomes" id="UP000800094">
    <property type="component" value="Unassembled WGS sequence"/>
</dbReference>
<gene>
    <name evidence="1" type="ORF">BU26DRAFT_207164</name>
</gene>
<evidence type="ECO:0000313" key="1">
    <source>
        <dbReference type="EMBL" id="KAF2240520.1"/>
    </source>
</evidence>
<dbReference type="RefSeq" id="XP_033675524.1">
    <property type="nucleotide sequence ID" value="XM_033820607.1"/>
</dbReference>
<proteinExistence type="predicted"/>
<reference evidence="1" key="1">
    <citation type="journal article" date="2020" name="Stud. Mycol.">
        <title>101 Dothideomycetes genomes: a test case for predicting lifestyles and emergence of pathogens.</title>
        <authorList>
            <person name="Haridas S."/>
            <person name="Albert R."/>
            <person name="Binder M."/>
            <person name="Bloem J."/>
            <person name="Labutti K."/>
            <person name="Salamov A."/>
            <person name="Andreopoulos B."/>
            <person name="Baker S."/>
            <person name="Barry K."/>
            <person name="Bills G."/>
            <person name="Bluhm B."/>
            <person name="Cannon C."/>
            <person name="Castanera R."/>
            <person name="Culley D."/>
            <person name="Daum C."/>
            <person name="Ezra D."/>
            <person name="Gonzalez J."/>
            <person name="Henrissat B."/>
            <person name="Kuo A."/>
            <person name="Liang C."/>
            <person name="Lipzen A."/>
            <person name="Lutzoni F."/>
            <person name="Magnuson J."/>
            <person name="Mondo S."/>
            <person name="Nolan M."/>
            <person name="Ohm R."/>
            <person name="Pangilinan J."/>
            <person name="Park H.-J."/>
            <person name="Ramirez L."/>
            <person name="Alfaro M."/>
            <person name="Sun H."/>
            <person name="Tritt A."/>
            <person name="Yoshinaga Y."/>
            <person name="Zwiers L.-H."/>
            <person name="Turgeon B."/>
            <person name="Goodwin S."/>
            <person name="Spatafora J."/>
            <person name="Crous P."/>
            <person name="Grigoriev I."/>
        </authorList>
    </citation>
    <scope>NUCLEOTIDE SEQUENCE</scope>
    <source>
        <strain evidence="1">CBS 122368</strain>
    </source>
</reference>
<keyword evidence="2" id="KW-1185">Reference proteome</keyword>
<dbReference type="AlphaFoldDB" id="A0A6A6HSV7"/>
<dbReference type="GeneID" id="54573937"/>
<name>A0A6A6HSV7_9PLEO</name>
<sequence>MATISMRRSGVAALFPTVRLPFYRVFCLSAGPTLVPLGLCFDLFGRLILLCLFPQTVSLGRLAGRLHCWHRCLGDASVIRGNLQVRSGTRANMDTPPLMKVHNFAFDFLILRNNLWKIATGDVRGFGSFDIGSTRQ</sequence>
<organism evidence="1 2">
    <name type="scientific">Trematosphaeria pertusa</name>
    <dbReference type="NCBI Taxonomy" id="390896"/>
    <lineage>
        <taxon>Eukaryota</taxon>
        <taxon>Fungi</taxon>
        <taxon>Dikarya</taxon>
        <taxon>Ascomycota</taxon>
        <taxon>Pezizomycotina</taxon>
        <taxon>Dothideomycetes</taxon>
        <taxon>Pleosporomycetidae</taxon>
        <taxon>Pleosporales</taxon>
        <taxon>Massarineae</taxon>
        <taxon>Trematosphaeriaceae</taxon>
        <taxon>Trematosphaeria</taxon>
    </lineage>
</organism>
<protein>
    <submittedName>
        <fullName evidence="1">Uncharacterized protein</fullName>
    </submittedName>
</protein>
<accession>A0A6A6HSV7</accession>
<evidence type="ECO:0000313" key="2">
    <source>
        <dbReference type="Proteomes" id="UP000800094"/>
    </source>
</evidence>
<dbReference type="EMBL" id="ML987217">
    <property type="protein sequence ID" value="KAF2240520.1"/>
    <property type="molecule type" value="Genomic_DNA"/>
</dbReference>